<keyword evidence="2" id="KW-1185">Reference proteome</keyword>
<gene>
    <name evidence="1" type="ORF">L6452_02837</name>
</gene>
<comment type="caution">
    <text evidence="1">The sequence shown here is derived from an EMBL/GenBank/DDBJ whole genome shotgun (WGS) entry which is preliminary data.</text>
</comment>
<dbReference type="EMBL" id="CM042047">
    <property type="protein sequence ID" value="KAI3771670.1"/>
    <property type="molecule type" value="Genomic_DNA"/>
</dbReference>
<proteinExistence type="predicted"/>
<dbReference type="Proteomes" id="UP001055879">
    <property type="component" value="Linkage Group LG01"/>
</dbReference>
<sequence>MEQLAVWAYGADVKMVSDSVYGNVGGAGGGERYRVSAITFVVRLLRHFCDGMNSGGKVKEENVVNMELLL</sequence>
<name>A0ACB9FLI7_ARCLA</name>
<evidence type="ECO:0000313" key="2">
    <source>
        <dbReference type="Proteomes" id="UP001055879"/>
    </source>
</evidence>
<accession>A0ACB9FLI7</accession>
<reference evidence="2" key="1">
    <citation type="journal article" date="2022" name="Mol. Ecol. Resour.">
        <title>The genomes of chicory, endive, great burdock and yacon provide insights into Asteraceae palaeo-polyploidization history and plant inulin production.</title>
        <authorList>
            <person name="Fan W."/>
            <person name="Wang S."/>
            <person name="Wang H."/>
            <person name="Wang A."/>
            <person name="Jiang F."/>
            <person name="Liu H."/>
            <person name="Zhao H."/>
            <person name="Xu D."/>
            <person name="Zhang Y."/>
        </authorList>
    </citation>
    <scope>NUCLEOTIDE SEQUENCE [LARGE SCALE GENOMIC DNA]</scope>
    <source>
        <strain evidence="2">cv. Niubang</strain>
    </source>
</reference>
<organism evidence="1 2">
    <name type="scientific">Arctium lappa</name>
    <name type="common">Greater burdock</name>
    <name type="synonym">Lappa major</name>
    <dbReference type="NCBI Taxonomy" id="4217"/>
    <lineage>
        <taxon>Eukaryota</taxon>
        <taxon>Viridiplantae</taxon>
        <taxon>Streptophyta</taxon>
        <taxon>Embryophyta</taxon>
        <taxon>Tracheophyta</taxon>
        <taxon>Spermatophyta</taxon>
        <taxon>Magnoliopsida</taxon>
        <taxon>eudicotyledons</taxon>
        <taxon>Gunneridae</taxon>
        <taxon>Pentapetalae</taxon>
        <taxon>asterids</taxon>
        <taxon>campanulids</taxon>
        <taxon>Asterales</taxon>
        <taxon>Asteraceae</taxon>
        <taxon>Carduoideae</taxon>
        <taxon>Cardueae</taxon>
        <taxon>Arctiinae</taxon>
        <taxon>Arctium</taxon>
    </lineage>
</organism>
<reference evidence="1 2" key="2">
    <citation type="journal article" date="2022" name="Mol. Ecol. Resour.">
        <title>The genomes of chicory, endive, great burdock and yacon provide insights into Asteraceae paleo-polyploidization history and plant inulin production.</title>
        <authorList>
            <person name="Fan W."/>
            <person name="Wang S."/>
            <person name="Wang H."/>
            <person name="Wang A."/>
            <person name="Jiang F."/>
            <person name="Liu H."/>
            <person name="Zhao H."/>
            <person name="Xu D."/>
            <person name="Zhang Y."/>
        </authorList>
    </citation>
    <scope>NUCLEOTIDE SEQUENCE [LARGE SCALE GENOMIC DNA]</scope>
    <source>
        <strain evidence="2">cv. Niubang</strain>
    </source>
</reference>
<protein>
    <submittedName>
        <fullName evidence="1">Uncharacterized protein</fullName>
    </submittedName>
</protein>
<evidence type="ECO:0000313" key="1">
    <source>
        <dbReference type="EMBL" id="KAI3771670.1"/>
    </source>
</evidence>